<protein>
    <submittedName>
        <fullName evidence="3">Regulator of G protein signaling superfamily</fullName>
    </submittedName>
</protein>
<evidence type="ECO:0000256" key="1">
    <source>
        <dbReference type="SAM" id="Phobius"/>
    </source>
</evidence>
<keyword evidence="1" id="KW-0472">Membrane</keyword>
<reference evidence="3" key="1">
    <citation type="submission" date="2017-02" db="UniProtKB">
        <authorList>
            <consortium name="WormBaseParasite"/>
        </authorList>
    </citation>
    <scope>IDENTIFICATION</scope>
</reference>
<evidence type="ECO:0000313" key="3">
    <source>
        <dbReference type="WBParaSite" id="EEL_0000822801-mRNA-1"/>
    </source>
</evidence>
<keyword evidence="2" id="KW-1185">Reference proteome</keyword>
<keyword evidence="1" id="KW-1133">Transmembrane helix</keyword>
<organism evidence="2 3">
    <name type="scientific">Elaeophora elaphi</name>
    <dbReference type="NCBI Taxonomy" id="1147741"/>
    <lineage>
        <taxon>Eukaryota</taxon>
        <taxon>Metazoa</taxon>
        <taxon>Ecdysozoa</taxon>
        <taxon>Nematoda</taxon>
        <taxon>Chromadorea</taxon>
        <taxon>Rhabditida</taxon>
        <taxon>Spirurina</taxon>
        <taxon>Spiruromorpha</taxon>
        <taxon>Filarioidea</taxon>
        <taxon>Onchocercidae</taxon>
        <taxon>Elaeophora</taxon>
    </lineage>
</organism>
<dbReference type="Proteomes" id="UP000050640">
    <property type="component" value="Unplaced"/>
</dbReference>
<dbReference type="AlphaFoldDB" id="A0A0R3S0R5"/>
<evidence type="ECO:0000313" key="2">
    <source>
        <dbReference type="Proteomes" id="UP000050640"/>
    </source>
</evidence>
<keyword evidence="1" id="KW-0812">Transmembrane</keyword>
<proteinExistence type="predicted"/>
<name>A0A0R3S0R5_9BILA</name>
<accession>A0A0R3S0R5</accession>
<sequence>MVAPVIYEGPAGHQADIYIQSLPTEHCELIRKFLKRNDPTEMENFLWIQDNSTSKVISFQNYRFQINFPSTKHVNWQDISLNEINIYRCGSLLISITYTTQVSLCIFHNKHFFLFSFWLLMFLSLIVLVVCCIIYSSSLNSHFSNR</sequence>
<feature type="transmembrane region" description="Helical" evidence="1">
    <location>
        <begin position="112"/>
        <end position="136"/>
    </location>
</feature>
<dbReference type="WBParaSite" id="EEL_0000822801-mRNA-1">
    <property type="protein sequence ID" value="EEL_0000822801-mRNA-1"/>
    <property type="gene ID" value="EEL_0000822801"/>
</dbReference>